<keyword evidence="7" id="KW-1005">Bacterial flagellum biogenesis</keyword>
<keyword evidence="13" id="KW-1185">Reference proteome</keyword>
<name>A0A939ISC5_9ALTE</name>
<keyword evidence="11" id="KW-0175">Coiled coil</keyword>
<evidence type="ECO:0000256" key="6">
    <source>
        <dbReference type="ARBA" id="ARBA00022500"/>
    </source>
</evidence>
<evidence type="ECO:0000256" key="2">
    <source>
        <dbReference type="ARBA" id="ARBA00010004"/>
    </source>
</evidence>
<keyword evidence="8" id="KW-0653">Protein transport</keyword>
<protein>
    <recommendedName>
        <fullName evidence="3">Flagellar FliJ protein</fullName>
    </recommendedName>
</protein>
<dbReference type="InterPro" id="IPR053716">
    <property type="entry name" value="Flag_assembly_chemotaxis_eff"/>
</dbReference>
<keyword evidence="10" id="KW-1006">Bacterial flagellum protein export</keyword>
<feature type="coiled-coil region" evidence="11">
    <location>
        <begin position="72"/>
        <end position="134"/>
    </location>
</feature>
<dbReference type="InterPro" id="IPR052570">
    <property type="entry name" value="FliJ"/>
</dbReference>
<evidence type="ECO:0000256" key="9">
    <source>
        <dbReference type="ARBA" id="ARBA00023136"/>
    </source>
</evidence>
<evidence type="ECO:0000256" key="10">
    <source>
        <dbReference type="ARBA" id="ARBA00023225"/>
    </source>
</evidence>
<evidence type="ECO:0000256" key="11">
    <source>
        <dbReference type="SAM" id="Coils"/>
    </source>
</evidence>
<dbReference type="InterPro" id="IPR012823">
    <property type="entry name" value="Flagell_FliJ"/>
</dbReference>
<proteinExistence type="inferred from homology"/>
<dbReference type="GO" id="GO:0044781">
    <property type="term" value="P:bacterial-type flagellum organization"/>
    <property type="evidence" value="ECO:0007669"/>
    <property type="project" value="UniProtKB-KW"/>
</dbReference>
<keyword evidence="12" id="KW-0282">Flagellum</keyword>
<dbReference type="GO" id="GO:0006935">
    <property type="term" value="P:chemotaxis"/>
    <property type="evidence" value="ECO:0007669"/>
    <property type="project" value="UniProtKB-KW"/>
</dbReference>
<keyword evidence="4" id="KW-0813">Transport</keyword>
<dbReference type="PANTHER" id="PTHR38786">
    <property type="entry name" value="FLAGELLAR FLIJ PROTEIN"/>
    <property type="match status" value="1"/>
</dbReference>
<comment type="similarity">
    <text evidence="2">Belongs to the FliJ family.</text>
</comment>
<dbReference type="NCBIfam" id="TIGR02473">
    <property type="entry name" value="flagell_FliJ"/>
    <property type="match status" value="1"/>
</dbReference>
<keyword evidence="12" id="KW-0969">Cilium</keyword>
<evidence type="ECO:0000313" key="12">
    <source>
        <dbReference type="EMBL" id="MBN7827039.1"/>
    </source>
</evidence>
<dbReference type="Pfam" id="PF02050">
    <property type="entry name" value="FliJ"/>
    <property type="match status" value="1"/>
</dbReference>
<dbReference type="PANTHER" id="PTHR38786:SF1">
    <property type="entry name" value="FLAGELLAR FLIJ PROTEIN"/>
    <property type="match status" value="1"/>
</dbReference>
<keyword evidence="9" id="KW-0472">Membrane</keyword>
<keyword evidence="6" id="KW-0145">Chemotaxis</keyword>
<dbReference type="GO" id="GO:0071973">
    <property type="term" value="P:bacterial-type flagellum-dependent cell motility"/>
    <property type="evidence" value="ECO:0007669"/>
    <property type="project" value="InterPro"/>
</dbReference>
<dbReference type="GO" id="GO:0005886">
    <property type="term" value="C:plasma membrane"/>
    <property type="evidence" value="ECO:0007669"/>
    <property type="project" value="UniProtKB-SubCell"/>
</dbReference>
<evidence type="ECO:0000313" key="13">
    <source>
        <dbReference type="Proteomes" id="UP000664654"/>
    </source>
</evidence>
<keyword evidence="12" id="KW-0966">Cell projection</keyword>
<dbReference type="Gene3D" id="1.10.287.1700">
    <property type="match status" value="1"/>
</dbReference>
<comment type="caution">
    <text evidence="12">The sequence shown here is derived from an EMBL/GenBank/DDBJ whole genome shotgun (WGS) entry which is preliminary data.</text>
</comment>
<reference evidence="12" key="1">
    <citation type="submission" date="2021-03" db="EMBL/GenBank/DDBJ databases">
        <title>novel species isolated from a fishpond in China.</title>
        <authorList>
            <person name="Lu H."/>
            <person name="Cai Z."/>
        </authorList>
    </citation>
    <scope>NUCLEOTIDE SEQUENCE</scope>
    <source>
        <strain evidence="12">JCM 30855</strain>
    </source>
</reference>
<evidence type="ECO:0000256" key="3">
    <source>
        <dbReference type="ARBA" id="ARBA00020392"/>
    </source>
</evidence>
<dbReference type="GO" id="GO:0009288">
    <property type="term" value="C:bacterial-type flagellum"/>
    <property type="evidence" value="ECO:0007669"/>
    <property type="project" value="InterPro"/>
</dbReference>
<evidence type="ECO:0000256" key="4">
    <source>
        <dbReference type="ARBA" id="ARBA00022448"/>
    </source>
</evidence>
<sequence length="151" mass="17972">MSTRQLEQVAKWEQEKEDKLARDYRLAQQNVQTNQQKLTGLQSYRLDYLRQLQQRANQSLGALSFAQHQAFIDKLDKACQQQSQMLARARAAAEQRKGIWLRQQQKRKAVEMLLEKKRQQKQQLEDKREQALLDEVALQRFIRRTPRSGQH</sequence>
<dbReference type="Proteomes" id="UP000664654">
    <property type="component" value="Unassembled WGS sequence"/>
</dbReference>
<evidence type="ECO:0000256" key="7">
    <source>
        <dbReference type="ARBA" id="ARBA00022795"/>
    </source>
</evidence>
<dbReference type="GO" id="GO:0015031">
    <property type="term" value="P:protein transport"/>
    <property type="evidence" value="ECO:0007669"/>
    <property type="project" value="UniProtKB-KW"/>
</dbReference>
<accession>A0A939ISC5</accession>
<gene>
    <name evidence="12" type="primary">fliJ</name>
    <name evidence="12" type="ORF">J0A66_17530</name>
</gene>
<dbReference type="RefSeq" id="WP_206575152.1">
    <property type="nucleotide sequence ID" value="NZ_JAFKCV010000013.1"/>
</dbReference>
<dbReference type="AlphaFoldDB" id="A0A939ISC5"/>
<dbReference type="EMBL" id="JAFKCV010000013">
    <property type="protein sequence ID" value="MBN7827039.1"/>
    <property type="molecule type" value="Genomic_DNA"/>
</dbReference>
<evidence type="ECO:0000256" key="1">
    <source>
        <dbReference type="ARBA" id="ARBA00004413"/>
    </source>
</evidence>
<organism evidence="12 13">
    <name type="scientific">Bowmanella dokdonensis</name>
    <dbReference type="NCBI Taxonomy" id="751969"/>
    <lineage>
        <taxon>Bacteria</taxon>
        <taxon>Pseudomonadati</taxon>
        <taxon>Pseudomonadota</taxon>
        <taxon>Gammaproteobacteria</taxon>
        <taxon>Alteromonadales</taxon>
        <taxon>Alteromonadaceae</taxon>
        <taxon>Bowmanella</taxon>
    </lineage>
</organism>
<evidence type="ECO:0000256" key="5">
    <source>
        <dbReference type="ARBA" id="ARBA00022475"/>
    </source>
</evidence>
<keyword evidence="5" id="KW-1003">Cell membrane</keyword>
<comment type="subcellular location">
    <subcellularLocation>
        <location evidence="1">Cell membrane</location>
        <topology evidence="1">Peripheral membrane protein</topology>
        <orientation evidence="1">Cytoplasmic side</orientation>
    </subcellularLocation>
</comment>
<evidence type="ECO:0000256" key="8">
    <source>
        <dbReference type="ARBA" id="ARBA00022927"/>
    </source>
</evidence>